<dbReference type="InterPro" id="IPR041178">
    <property type="entry name" value="RPA43_OB"/>
</dbReference>
<dbReference type="Proteomes" id="UP000615446">
    <property type="component" value="Unassembled WGS sequence"/>
</dbReference>
<gene>
    <name evidence="6" type="ORF">RCL2_000487600</name>
</gene>
<evidence type="ECO:0000256" key="4">
    <source>
        <dbReference type="ARBA" id="ARBA00023242"/>
    </source>
</evidence>
<evidence type="ECO:0000313" key="7">
    <source>
        <dbReference type="Proteomes" id="UP000615446"/>
    </source>
</evidence>
<dbReference type="InterPro" id="IPR036898">
    <property type="entry name" value="RNA_pol_Rpb7-like_N_sf"/>
</dbReference>
<name>A0A8H3QFU7_9GLOM</name>
<dbReference type="EMBL" id="BLAL01000030">
    <property type="protein sequence ID" value="GES77512.1"/>
    <property type="molecule type" value="Genomic_DNA"/>
</dbReference>
<sequence length="285" mass="32619">MNKKVKPSKNKKKAIVGVCKIDKNTEPIEHSKEICSLINNYNIMLKADKTPLQVVVADMIIDLPPSALENIESGVKNFLNGVCMHEIEQFEGLVLSYGNIEFCDSSGIIFEDSPYAHFFIRTEFLIYNASAGYKLFGRVANQSLSHIHLHLYDQFYVKIPRHHIPLDVFLWKDNDEFYDAMFLDKQLDLDRMYAEGQWVFSDTGATIEEDAWLEFEVTGADTNNGQLYLIGSLLHYSENNYDQEKAKSLPSKIKGKEKAIIEEKTIIDLYLFAPSSTLIIQLYLV</sequence>
<reference evidence="6" key="1">
    <citation type="submission" date="2019-10" db="EMBL/GenBank/DDBJ databases">
        <title>Conservation and host-specific expression of non-tandemly repeated heterogenous ribosome RNA gene in arbuscular mycorrhizal fungi.</title>
        <authorList>
            <person name="Maeda T."/>
            <person name="Kobayashi Y."/>
            <person name="Nakagawa T."/>
            <person name="Ezawa T."/>
            <person name="Yamaguchi K."/>
            <person name="Bino T."/>
            <person name="Nishimoto Y."/>
            <person name="Shigenobu S."/>
            <person name="Kawaguchi M."/>
        </authorList>
    </citation>
    <scope>NUCLEOTIDE SEQUENCE</scope>
    <source>
        <strain evidence="6">HR1</strain>
    </source>
</reference>
<keyword evidence="3" id="KW-0804">Transcription</keyword>
<dbReference type="OrthoDB" id="10250504at2759"/>
<dbReference type="Gene3D" id="2.40.50.1060">
    <property type="match status" value="1"/>
</dbReference>
<dbReference type="PANTHER" id="PTHR12709:SF5">
    <property type="entry name" value="DNA-DIRECTED RNA POLYMERASE I SUBUNIT RPA43"/>
    <property type="match status" value="1"/>
</dbReference>
<evidence type="ECO:0000256" key="1">
    <source>
        <dbReference type="ARBA" id="ARBA00004123"/>
    </source>
</evidence>
<evidence type="ECO:0000313" key="6">
    <source>
        <dbReference type="EMBL" id="GES77512.1"/>
    </source>
</evidence>
<feature type="domain" description="RPA43 OB" evidence="5">
    <location>
        <begin position="131"/>
        <end position="234"/>
    </location>
</feature>
<dbReference type="GO" id="GO:0006352">
    <property type="term" value="P:DNA-templated transcription initiation"/>
    <property type="evidence" value="ECO:0007669"/>
    <property type="project" value="InterPro"/>
</dbReference>
<keyword evidence="4" id="KW-0539">Nucleus</keyword>
<keyword evidence="2" id="KW-0240">DNA-directed RNA polymerase</keyword>
<organism evidence="6 7">
    <name type="scientific">Rhizophagus clarus</name>
    <dbReference type="NCBI Taxonomy" id="94130"/>
    <lineage>
        <taxon>Eukaryota</taxon>
        <taxon>Fungi</taxon>
        <taxon>Fungi incertae sedis</taxon>
        <taxon>Mucoromycota</taxon>
        <taxon>Glomeromycotina</taxon>
        <taxon>Glomeromycetes</taxon>
        <taxon>Glomerales</taxon>
        <taxon>Glomeraceae</taxon>
        <taxon>Rhizophagus</taxon>
    </lineage>
</organism>
<proteinExistence type="predicted"/>
<comment type="caution">
    <text evidence="6">The sequence shown here is derived from an EMBL/GenBank/DDBJ whole genome shotgun (WGS) entry which is preliminary data.</text>
</comment>
<dbReference type="AlphaFoldDB" id="A0A8H3QFU7"/>
<dbReference type="PANTHER" id="PTHR12709">
    <property type="entry name" value="DNA-DIRECTED RNA POLYMERASE II, III"/>
    <property type="match status" value="1"/>
</dbReference>
<dbReference type="GO" id="GO:0005736">
    <property type="term" value="C:RNA polymerase I complex"/>
    <property type="evidence" value="ECO:0007669"/>
    <property type="project" value="TreeGrafter"/>
</dbReference>
<protein>
    <recommendedName>
        <fullName evidence="5">RPA43 OB domain-containing protein</fullName>
    </recommendedName>
</protein>
<evidence type="ECO:0000256" key="2">
    <source>
        <dbReference type="ARBA" id="ARBA00022478"/>
    </source>
</evidence>
<evidence type="ECO:0000259" key="5">
    <source>
        <dbReference type="Pfam" id="PF17875"/>
    </source>
</evidence>
<evidence type="ECO:0000256" key="3">
    <source>
        <dbReference type="ARBA" id="ARBA00023163"/>
    </source>
</evidence>
<comment type="subcellular location">
    <subcellularLocation>
        <location evidence="1">Nucleus</location>
    </subcellularLocation>
</comment>
<dbReference type="Gene3D" id="3.30.1490.120">
    <property type="entry name" value="RNA polymerase Rpb7-like, N-terminal domain"/>
    <property type="match status" value="1"/>
</dbReference>
<dbReference type="Pfam" id="PF17875">
    <property type="entry name" value="RPA43_OB"/>
    <property type="match status" value="1"/>
</dbReference>
<dbReference type="InterPro" id="IPR045113">
    <property type="entry name" value="Rpb7-like"/>
</dbReference>
<dbReference type="GO" id="GO:0006362">
    <property type="term" value="P:transcription elongation by RNA polymerase I"/>
    <property type="evidence" value="ECO:0007669"/>
    <property type="project" value="TreeGrafter"/>
</dbReference>
<accession>A0A8H3QFU7</accession>